<dbReference type="AlphaFoldDB" id="A0A367R447"/>
<organism evidence="1 2">
    <name type="scientific">Nostoc minutum NIES-26</name>
    <dbReference type="NCBI Taxonomy" id="1844469"/>
    <lineage>
        <taxon>Bacteria</taxon>
        <taxon>Bacillati</taxon>
        <taxon>Cyanobacteriota</taxon>
        <taxon>Cyanophyceae</taxon>
        <taxon>Nostocales</taxon>
        <taxon>Nostocaceae</taxon>
        <taxon>Nostoc</taxon>
    </lineage>
</organism>
<reference evidence="1" key="1">
    <citation type="submission" date="2016-04" db="EMBL/GenBank/DDBJ databases">
        <authorList>
            <person name="Tabuchi Yagui T.R."/>
        </authorList>
    </citation>
    <scope>NUCLEOTIDE SEQUENCE [LARGE SCALE GENOMIC DNA]</scope>
    <source>
        <strain evidence="1">NIES-26</strain>
    </source>
</reference>
<dbReference type="EMBL" id="LXQD01000247">
    <property type="protein sequence ID" value="RCJ30959.1"/>
    <property type="molecule type" value="Genomic_DNA"/>
</dbReference>
<evidence type="ECO:0000313" key="1">
    <source>
        <dbReference type="EMBL" id="RCJ30959.1"/>
    </source>
</evidence>
<gene>
    <name evidence="1" type="ORF">A6770_20775</name>
</gene>
<sequence>MGQNTKLHKTQVNLEMHSVNLTDKPAKMVNDINYKNSISTNIVLNVQGQIVFLLKHKYTDSSQICSKF</sequence>
<evidence type="ECO:0000313" key="2">
    <source>
        <dbReference type="Proteomes" id="UP000252107"/>
    </source>
</evidence>
<protein>
    <submittedName>
        <fullName evidence="1">Uncharacterized protein</fullName>
    </submittedName>
</protein>
<name>A0A367R447_9NOSO</name>
<keyword evidence="2" id="KW-1185">Reference proteome</keyword>
<accession>A0A367R447</accession>
<proteinExistence type="predicted"/>
<dbReference type="Proteomes" id="UP000252107">
    <property type="component" value="Unassembled WGS sequence"/>
</dbReference>
<comment type="caution">
    <text evidence="1">The sequence shown here is derived from an EMBL/GenBank/DDBJ whole genome shotgun (WGS) entry which is preliminary data.</text>
</comment>